<name>A0AAD1SER2_PELCU</name>
<evidence type="ECO:0000256" key="1">
    <source>
        <dbReference type="ARBA" id="ARBA00004162"/>
    </source>
</evidence>
<evidence type="ECO:0000256" key="6">
    <source>
        <dbReference type="ARBA" id="ARBA00023136"/>
    </source>
</evidence>
<dbReference type="PRINTS" id="PR00131">
    <property type="entry name" value="GLHYDRLASE1"/>
</dbReference>
<comment type="similarity">
    <text evidence="8">Belongs to the glycosyl hydrolase 1 family. Klotho subfamily.</text>
</comment>
<keyword evidence="3 9" id="KW-0812">Transmembrane</keyword>
<feature type="chain" id="PRO_5042152890" evidence="10">
    <location>
        <begin position="24"/>
        <end position="1021"/>
    </location>
</feature>
<keyword evidence="10" id="KW-0732">Signal</keyword>
<evidence type="ECO:0000256" key="8">
    <source>
        <dbReference type="ARBA" id="ARBA00060858"/>
    </source>
</evidence>
<accession>A0AAD1SER2</accession>
<keyword evidence="12" id="KW-1185">Reference proteome</keyword>
<keyword evidence="2" id="KW-1003">Cell membrane</keyword>
<dbReference type="GO" id="GO:0005975">
    <property type="term" value="P:carbohydrate metabolic process"/>
    <property type="evidence" value="ECO:0007669"/>
    <property type="project" value="InterPro"/>
</dbReference>
<gene>
    <name evidence="11" type="ORF">PECUL_23A001262</name>
</gene>
<organism evidence="11 12">
    <name type="scientific">Pelobates cultripes</name>
    <name type="common">Western spadefoot toad</name>
    <dbReference type="NCBI Taxonomy" id="61616"/>
    <lineage>
        <taxon>Eukaryota</taxon>
        <taxon>Metazoa</taxon>
        <taxon>Chordata</taxon>
        <taxon>Craniata</taxon>
        <taxon>Vertebrata</taxon>
        <taxon>Euteleostomi</taxon>
        <taxon>Amphibia</taxon>
        <taxon>Batrachia</taxon>
        <taxon>Anura</taxon>
        <taxon>Pelobatoidea</taxon>
        <taxon>Pelobatidae</taxon>
        <taxon>Pelobates</taxon>
    </lineage>
</organism>
<dbReference type="Pfam" id="PF00232">
    <property type="entry name" value="Glyco_hydro_1"/>
    <property type="match status" value="3"/>
</dbReference>
<evidence type="ECO:0000256" key="2">
    <source>
        <dbReference type="ARBA" id="ARBA00022475"/>
    </source>
</evidence>
<evidence type="ECO:0000256" key="10">
    <source>
        <dbReference type="SAM" id="SignalP"/>
    </source>
</evidence>
<comment type="subcellular location">
    <subcellularLocation>
        <location evidence="1">Cell membrane</location>
        <topology evidence="1">Single-pass membrane protein</topology>
    </subcellularLocation>
</comment>
<evidence type="ECO:0000313" key="12">
    <source>
        <dbReference type="Proteomes" id="UP001295444"/>
    </source>
</evidence>
<feature type="transmembrane region" description="Helical" evidence="9">
    <location>
        <begin position="970"/>
        <end position="990"/>
    </location>
</feature>
<dbReference type="Proteomes" id="UP001295444">
    <property type="component" value="Chromosome 06"/>
</dbReference>
<dbReference type="InterPro" id="IPR001360">
    <property type="entry name" value="Glyco_hydro_1"/>
</dbReference>
<feature type="signal peptide" evidence="10">
    <location>
        <begin position="1"/>
        <end position="23"/>
    </location>
</feature>
<dbReference type="EMBL" id="OW240917">
    <property type="protein sequence ID" value="CAH2300039.1"/>
    <property type="molecule type" value="Genomic_DNA"/>
</dbReference>
<dbReference type="GO" id="GO:0004553">
    <property type="term" value="F:hydrolase activity, hydrolyzing O-glycosyl compounds"/>
    <property type="evidence" value="ECO:0007669"/>
    <property type="project" value="InterPro"/>
</dbReference>
<dbReference type="PANTHER" id="PTHR10353">
    <property type="entry name" value="GLYCOSYL HYDROLASE"/>
    <property type="match status" value="1"/>
</dbReference>
<dbReference type="Gene3D" id="3.20.20.80">
    <property type="entry name" value="Glycosidases"/>
    <property type="match status" value="3"/>
</dbReference>
<evidence type="ECO:0000256" key="4">
    <source>
        <dbReference type="ARBA" id="ARBA00022737"/>
    </source>
</evidence>
<dbReference type="GO" id="GO:0005886">
    <property type="term" value="C:plasma membrane"/>
    <property type="evidence" value="ECO:0007669"/>
    <property type="project" value="UniProtKB-SubCell"/>
</dbReference>
<evidence type="ECO:0000256" key="9">
    <source>
        <dbReference type="SAM" id="Phobius"/>
    </source>
</evidence>
<evidence type="ECO:0000256" key="3">
    <source>
        <dbReference type="ARBA" id="ARBA00022692"/>
    </source>
</evidence>
<dbReference type="InterPro" id="IPR017853">
    <property type="entry name" value="GH"/>
</dbReference>
<evidence type="ECO:0000256" key="7">
    <source>
        <dbReference type="ARBA" id="ARBA00023180"/>
    </source>
</evidence>
<proteinExistence type="inferred from homology"/>
<keyword evidence="5 9" id="KW-1133">Transmembrane helix</keyword>
<protein>
    <submittedName>
        <fullName evidence="11">Beta-klotho</fullName>
    </submittedName>
</protein>
<keyword evidence="6 9" id="KW-0472">Membrane</keyword>
<dbReference type="FunFam" id="3.20.20.80:FF:000062">
    <property type="entry name" value="Klotho"/>
    <property type="match status" value="1"/>
</dbReference>
<evidence type="ECO:0000313" key="11">
    <source>
        <dbReference type="EMBL" id="CAH2300039.1"/>
    </source>
</evidence>
<sequence>MGDCWLNGSWLFVALVIIRAVSGSPGEGRKVWDRIRLQNPLNESQLFAHGEFPPDFLWGVGSSSLQAEEDHSTRGPSIWDQYMRSHQNSTHHLHRDVLEDPSTSFLQKELSGLEFLGVNFYHFSISWPRLFPHGNEVVSEQGVLYYNSVIDLLLSRHLQPVITLYHWDLPLPIQEMYGGWANQSVSHLFNDYASFCFKTFGDRVKYWITMHNPYLIAWHGYGTGVHAPWQRGDEALVSAVAHNLIKAHAMVWHTYNTYFRTSQKGYLSVTLGSHWLEPEKGNISPATIEMCQESMETVLGRFAKPIYSDGDYPDILKNKYSSTLPNFTDAEKTYIKGTSDFFAFSFGPNNFKRLYEAAKLGKVLIHLRGVLNWIKMEYDNPRIMIMENGWFSNSNIKTEDTTSIYIMKKFVNDILQAIKHDEIQVFGYTAWSLFDGFEWQDGYKIRRGLFYLDFNYKDTKIIPKSSALYYKQIIHDNGFPQTDTTPAVYGQFPCDFSWGVTDSVLKPELIPSSPQFIDRRLYVWNVTGDGILHAVKGVVLKTRPAQCTDFITIKKQLSLLTRMKVTDYRFALNWSLILPKGDLSVINREVLRYYRCMVEEADLHGIKTMITLYYPTHGSLSLPGPLVENGGWLNRTITRAFSEYASLCFDELGDLVKHWVTINEPNRLSQYYNNSSNITYQSVHNVLIAHSMAWRLYDQKYRPTQHGLVSLALHTDWAEPANPFLRSHAEAAERFLQFDIAWLAEPIFGSGDYPVRMRQYILAKNKKGLSNSYLPHFTEEEKRLVRGSADFFALNHFTTRLVIHEPKNGSRHDFDRDIHFLADATSLSSASGLTVVPSGVRKLLNWVKLEYGNIPIYITANGIDDKSSSNDDLRIYYLQRYTRQILLAHQQDKINVRGYYAFKLTDKTKPQYGFYNSAMYNLKAKSSVDVFSAMVEANGFPLDRSDNQCRISNEESQCHLCRFIEQKKPLVFFSFCLFFTSVLLLTVTLIRKYKRKRRKLRPVKNEQTVCFLFKRDSFSHC</sequence>
<evidence type="ECO:0000256" key="5">
    <source>
        <dbReference type="ARBA" id="ARBA00022989"/>
    </source>
</evidence>
<dbReference type="PANTHER" id="PTHR10353:SF68">
    <property type="entry name" value="BETA-KLOTHO"/>
    <property type="match status" value="1"/>
</dbReference>
<dbReference type="FunFam" id="3.20.20.80:FF:000042">
    <property type="entry name" value="Klotho"/>
    <property type="match status" value="1"/>
</dbReference>
<reference evidence="11" key="1">
    <citation type="submission" date="2022-03" db="EMBL/GenBank/DDBJ databases">
        <authorList>
            <person name="Alioto T."/>
            <person name="Alioto T."/>
            <person name="Gomez Garrido J."/>
        </authorList>
    </citation>
    <scope>NUCLEOTIDE SEQUENCE</scope>
</reference>
<keyword evidence="4" id="KW-0677">Repeat</keyword>
<dbReference type="SUPFAM" id="SSF51445">
    <property type="entry name" value="(Trans)glycosidases"/>
    <property type="match status" value="2"/>
</dbReference>
<dbReference type="AlphaFoldDB" id="A0AAD1SER2"/>
<keyword evidence="7" id="KW-0325">Glycoprotein</keyword>